<gene>
    <name evidence="3" type="ORF">G9H71_10595</name>
</gene>
<evidence type="ECO:0000256" key="1">
    <source>
        <dbReference type="ARBA" id="ARBA00023125"/>
    </source>
</evidence>
<name>A0ABX0GUN2_9ACTN</name>
<evidence type="ECO:0000256" key="2">
    <source>
        <dbReference type="PROSITE-ProRule" id="PRU00252"/>
    </source>
</evidence>
<dbReference type="InterPro" id="IPR000424">
    <property type="entry name" value="Primosome_PriB/ssb"/>
</dbReference>
<dbReference type="Proteomes" id="UP000800981">
    <property type="component" value="Unassembled WGS sequence"/>
</dbReference>
<keyword evidence="4" id="KW-1185">Reference proteome</keyword>
<dbReference type="CDD" id="cd04496">
    <property type="entry name" value="SSB_OBF"/>
    <property type="match status" value="1"/>
</dbReference>
<evidence type="ECO:0000313" key="4">
    <source>
        <dbReference type="Proteomes" id="UP000800981"/>
    </source>
</evidence>
<dbReference type="SUPFAM" id="SSF50249">
    <property type="entry name" value="Nucleic acid-binding proteins"/>
    <property type="match status" value="1"/>
</dbReference>
<dbReference type="Pfam" id="PF00436">
    <property type="entry name" value="SSB"/>
    <property type="match status" value="1"/>
</dbReference>
<evidence type="ECO:0000313" key="3">
    <source>
        <dbReference type="EMBL" id="NHC14228.1"/>
    </source>
</evidence>
<dbReference type="GO" id="GO:0003677">
    <property type="term" value="F:DNA binding"/>
    <property type="evidence" value="ECO:0007669"/>
    <property type="project" value="UniProtKB-KW"/>
</dbReference>
<dbReference type="RefSeq" id="WP_166281561.1">
    <property type="nucleotide sequence ID" value="NZ_JAANNP010000005.1"/>
</dbReference>
<dbReference type="Gene3D" id="2.40.50.140">
    <property type="entry name" value="Nucleic acid-binding proteins"/>
    <property type="match status" value="1"/>
</dbReference>
<proteinExistence type="predicted"/>
<dbReference type="InterPro" id="IPR012340">
    <property type="entry name" value="NA-bd_OB-fold"/>
</dbReference>
<accession>A0ABX0GUN2</accession>
<comment type="caution">
    <text evidence="3">The sequence shown here is derived from an EMBL/GenBank/DDBJ whole genome shotgun (WGS) entry which is preliminary data.</text>
</comment>
<sequence>MPADPRPSLAHRNEILLVGRLADAAQERELPSGDVVVTFRLVVDRPPQSRARSRAAVDALECSAFRADVRRRALAWSAGDVVQVEGALRRRFWRSSTGPASRGEIEVERARRLAVERDATPA</sequence>
<dbReference type="PROSITE" id="PS50935">
    <property type="entry name" value="SSB"/>
    <property type="match status" value="1"/>
</dbReference>
<organism evidence="3 4">
    <name type="scientific">Motilibacter deserti</name>
    <dbReference type="NCBI Taxonomy" id="2714956"/>
    <lineage>
        <taxon>Bacteria</taxon>
        <taxon>Bacillati</taxon>
        <taxon>Actinomycetota</taxon>
        <taxon>Actinomycetes</taxon>
        <taxon>Motilibacterales</taxon>
        <taxon>Motilibacteraceae</taxon>
        <taxon>Motilibacter</taxon>
    </lineage>
</organism>
<protein>
    <submittedName>
        <fullName evidence="3">Single-stranded DNA-binding protein</fullName>
    </submittedName>
</protein>
<reference evidence="3 4" key="1">
    <citation type="submission" date="2020-03" db="EMBL/GenBank/DDBJ databases">
        <title>Two novel Motilibacter sp.</title>
        <authorList>
            <person name="Liu S."/>
        </authorList>
    </citation>
    <scope>NUCLEOTIDE SEQUENCE [LARGE SCALE GENOMIC DNA]</scope>
    <source>
        <strain evidence="3 4">E257</strain>
    </source>
</reference>
<dbReference type="EMBL" id="JAANNP010000005">
    <property type="protein sequence ID" value="NHC14228.1"/>
    <property type="molecule type" value="Genomic_DNA"/>
</dbReference>
<keyword evidence="1 2" id="KW-0238">DNA-binding</keyword>